<dbReference type="AlphaFoldDB" id="A0A2W4Z4T0"/>
<accession>A0A2W4Z4T0</accession>
<dbReference type="InterPro" id="IPR007420">
    <property type="entry name" value="DUF465"/>
</dbReference>
<reference evidence="1 2" key="1">
    <citation type="submission" date="2017-08" db="EMBL/GenBank/DDBJ databases">
        <title>Infants hospitalized years apart are colonized by the same room-sourced microbial strains.</title>
        <authorList>
            <person name="Brooks B."/>
            <person name="Olm M.R."/>
            <person name="Firek B.A."/>
            <person name="Baker R."/>
            <person name="Thomas B.C."/>
            <person name="Morowitz M.J."/>
            <person name="Banfield J.F."/>
        </authorList>
    </citation>
    <scope>NUCLEOTIDE SEQUENCE [LARGE SCALE GENOMIC DNA]</scope>
    <source>
        <strain evidence="1">S2_018_000_R3_119</strain>
    </source>
</reference>
<dbReference type="InterPro" id="IPR038444">
    <property type="entry name" value="DUF465_sf"/>
</dbReference>
<protein>
    <recommendedName>
        <fullName evidence="3">DUF465 domain-containing protein</fullName>
    </recommendedName>
</protein>
<sequence length="51" mass="5842">MQTTHQTALETKHAVLDRRIAEEIHRPLPDTALLAGLKKQKLRLKEEIVSL</sequence>
<dbReference type="Gene3D" id="6.10.280.50">
    <property type="match status" value="1"/>
</dbReference>
<comment type="caution">
    <text evidence="1">The sequence shown here is derived from an EMBL/GenBank/DDBJ whole genome shotgun (WGS) entry which is preliminary data.</text>
</comment>
<dbReference type="Proteomes" id="UP000249555">
    <property type="component" value="Unassembled WGS sequence"/>
</dbReference>
<proteinExistence type="predicted"/>
<organism evidence="1 2">
    <name type="scientific">Sphingomonas taxi</name>
    <dbReference type="NCBI Taxonomy" id="1549858"/>
    <lineage>
        <taxon>Bacteria</taxon>
        <taxon>Pseudomonadati</taxon>
        <taxon>Pseudomonadota</taxon>
        <taxon>Alphaproteobacteria</taxon>
        <taxon>Sphingomonadales</taxon>
        <taxon>Sphingomonadaceae</taxon>
        <taxon>Sphingomonas</taxon>
    </lineage>
</organism>
<evidence type="ECO:0008006" key="3">
    <source>
        <dbReference type="Google" id="ProtNLM"/>
    </source>
</evidence>
<evidence type="ECO:0000313" key="1">
    <source>
        <dbReference type="EMBL" id="PZO75482.1"/>
    </source>
</evidence>
<gene>
    <name evidence="1" type="ORF">DI640_04945</name>
</gene>
<dbReference type="Pfam" id="PF04325">
    <property type="entry name" value="DUF465"/>
    <property type="match status" value="1"/>
</dbReference>
<name>A0A2W4Z4T0_9SPHN</name>
<dbReference type="EMBL" id="QFMX01000004">
    <property type="protein sequence ID" value="PZO75482.1"/>
    <property type="molecule type" value="Genomic_DNA"/>
</dbReference>
<evidence type="ECO:0000313" key="2">
    <source>
        <dbReference type="Proteomes" id="UP000249555"/>
    </source>
</evidence>